<evidence type="ECO:0000256" key="1">
    <source>
        <dbReference type="SAM" id="Phobius"/>
    </source>
</evidence>
<reference evidence="3" key="2">
    <citation type="submission" date="2019-10" db="EMBL/GenBank/DDBJ databases">
        <title>Conservation and host-specific expression of non-tandemly repeated heterogenous ribosome RNA gene in arbuscular mycorrhizal fungi.</title>
        <authorList>
            <person name="Maeda T."/>
            <person name="Kobayashi Y."/>
            <person name="Nakagawa T."/>
            <person name="Ezawa T."/>
            <person name="Yamaguchi K."/>
            <person name="Bino T."/>
            <person name="Nishimoto Y."/>
            <person name="Shigenobu S."/>
            <person name="Kawaguchi M."/>
        </authorList>
    </citation>
    <scope>NUCLEOTIDE SEQUENCE</scope>
    <source>
        <strain evidence="3">HR1</strain>
    </source>
</reference>
<keyword evidence="4" id="KW-1185">Reference proteome</keyword>
<protein>
    <submittedName>
        <fullName evidence="2">Uncharacterized protein</fullName>
    </submittedName>
</protein>
<name>A0A2Z6SK06_9GLOM</name>
<evidence type="ECO:0000313" key="4">
    <source>
        <dbReference type="Proteomes" id="UP000247702"/>
    </source>
</evidence>
<keyword evidence="1" id="KW-0472">Membrane</keyword>
<dbReference type="EMBL" id="BLAL01000034">
    <property type="protein sequence ID" value="GES78229.1"/>
    <property type="molecule type" value="Genomic_DNA"/>
</dbReference>
<dbReference type="AlphaFoldDB" id="A0A2Z6SK06"/>
<comment type="caution">
    <text evidence="2">The sequence shown here is derived from an EMBL/GenBank/DDBJ whole genome shotgun (WGS) entry which is preliminary data.</text>
</comment>
<dbReference type="Proteomes" id="UP000247702">
    <property type="component" value="Unassembled WGS sequence"/>
</dbReference>
<dbReference type="EMBL" id="BEXD01004092">
    <property type="protein sequence ID" value="GBC06687.1"/>
    <property type="molecule type" value="Genomic_DNA"/>
</dbReference>
<evidence type="ECO:0000313" key="2">
    <source>
        <dbReference type="EMBL" id="GBC06687.1"/>
    </source>
</evidence>
<keyword evidence="1" id="KW-1133">Transmembrane helix</keyword>
<proteinExistence type="predicted"/>
<organism evidence="2 4">
    <name type="scientific">Rhizophagus clarus</name>
    <dbReference type="NCBI Taxonomy" id="94130"/>
    <lineage>
        <taxon>Eukaryota</taxon>
        <taxon>Fungi</taxon>
        <taxon>Fungi incertae sedis</taxon>
        <taxon>Mucoromycota</taxon>
        <taxon>Glomeromycotina</taxon>
        <taxon>Glomeromycetes</taxon>
        <taxon>Glomerales</taxon>
        <taxon>Glomeraceae</taxon>
        <taxon>Rhizophagus</taxon>
    </lineage>
</organism>
<feature type="transmembrane region" description="Helical" evidence="1">
    <location>
        <begin position="120"/>
        <end position="143"/>
    </location>
</feature>
<gene>
    <name evidence="3" type="ORF">RCL2_000554100</name>
    <name evidence="2" type="ORF">RclHR1_00070054</name>
</gene>
<dbReference type="OrthoDB" id="2321405at2759"/>
<reference evidence="2 4" key="1">
    <citation type="submission" date="2017-11" db="EMBL/GenBank/DDBJ databases">
        <title>The genome of Rhizophagus clarus HR1 reveals common genetic basis of auxotrophy among arbuscular mycorrhizal fungi.</title>
        <authorList>
            <person name="Kobayashi Y."/>
        </authorList>
    </citation>
    <scope>NUCLEOTIDE SEQUENCE [LARGE SCALE GENOMIC DNA]</scope>
    <source>
        <strain evidence="2 4">HR1</strain>
    </source>
</reference>
<sequence length="153" mass="17036">MSYNAPLRPPPYHATMCARAGCQNPCLVNTNNITYLFCSVNCAKLYQKDMTLTKCSTCQNQFYGTLCPYCSRSSCIRGSRQQRRNIRLESAHYSISVRESSPLLQAQYDCDNNNDECGDVIGGCFGCCCIILILILVFLAGVWSANHIHISSP</sequence>
<accession>A0A2Z6SK06</accession>
<dbReference type="Proteomes" id="UP000615446">
    <property type="component" value="Unassembled WGS sequence"/>
</dbReference>
<keyword evidence="1" id="KW-0812">Transmembrane</keyword>
<evidence type="ECO:0000313" key="3">
    <source>
        <dbReference type="EMBL" id="GES78229.1"/>
    </source>
</evidence>